<feature type="compositionally biased region" description="Pro residues" evidence="1">
    <location>
        <begin position="367"/>
        <end position="376"/>
    </location>
</feature>
<feature type="region of interest" description="Disordered" evidence="1">
    <location>
        <begin position="132"/>
        <end position="151"/>
    </location>
</feature>
<evidence type="ECO:0000313" key="3">
    <source>
        <dbReference type="Proteomes" id="UP000313359"/>
    </source>
</evidence>
<organism evidence="2 3">
    <name type="scientific">Lentinus tigrinus ALCF2SS1-6</name>
    <dbReference type="NCBI Taxonomy" id="1328759"/>
    <lineage>
        <taxon>Eukaryota</taxon>
        <taxon>Fungi</taxon>
        <taxon>Dikarya</taxon>
        <taxon>Basidiomycota</taxon>
        <taxon>Agaricomycotina</taxon>
        <taxon>Agaricomycetes</taxon>
        <taxon>Polyporales</taxon>
        <taxon>Polyporaceae</taxon>
        <taxon>Lentinus</taxon>
    </lineage>
</organism>
<dbReference type="Proteomes" id="UP000313359">
    <property type="component" value="Unassembled WGS sequence"/>
</dbReference>
<evidence type="ECO:0000313" key="2">
    <source>
        <dbReference type="EMBL" id="RPD58650.1"/>
    </source>
</evidence>
<feature type="region of interest" description="Disordered" evidence="1">
    <location>
        <begin position="1"/>
        <end position="24"/>
    </location>
</feature>
<evidence type="ECO:0000256" key="1">
    <source>
        <dbReference type="SAM" id="MobiDB-lite"/>
    </source>
</evidence>
<proteinExistence type="predicted"/>
<dbReference type="EMBL" id="ML122274">
    <property type="protein sequence ID" value="RPD58650.1"/>
    <property type="molecule type" value="Genomic_DNA"/>
</dbReference>
<keyword evidence="3" id="KW-1185">Reference proteome</keyword>
<feature type="compositionally biased region" description="Low complexity" evidence="1">
    <location>
        <begin position="12"/>
        <end position="22"/>
    </location>
</feature>
<accession>A0A5C2S515</accession>
<name>A0A5C2S515_9APHY</name>
<reference evidence="2" key="1">
    <citation type="journal article" date="2018" name="Genome Biol. Evol.">
        <title>Genomics and development of Lentinus tigrinus, a white-rot wood-decaying mushroom with dimorphic fruiting bodies.</title>
        <authorList>
            <person name="Wu B."/>
            <person name="Xu Z."/>
            <person name="Knudson A."/>
            <person name="Carlson A."/>
            <person name="Chen N."/>
            <person name="Kovaka S."/>
            <person name="LaButti K."/>
            <person name="Lipzen A."/>
            <person name="Pennachio C."/>
            <person name="Riley R."/>
            <person name="Schakwitz W."/>
            <person name="Umezawa K."/>
            <person name="Ohm R.A."/>
            <person name="Grigoriev I.V."/>
            <person name="Nagy L.G."/>
            <person name="Gibbons J."/>
            <person name="Hibbett D."/>
        </authorList>
    </citation>
    <scope>NUCLEOTIDE SEQUENCE [LARGE SCALE GENOMIC DNA]</scope>
    <source>
        <strain evidence="2">ALCF2SS1-6</strain>
    </source>
</reference>
<dbReference type="OrthoDB" id="2757446at2759"/>
<protein>
    <submittedName>
        <fullName evidence="2">Uncharacterized protein</fullName>
    </submittedName>
</protein>
<feature type="region of interest" description="Disordered" evidence="1">
    <location>
        <begin position="295"/>
        <end position="326"/>
    </location>
</feature>
<feature type="region of interest" description="Disordered" evidence="1">
    <location>
        <begin position="361"/>
        <end position="384"/>
    </location>
</feature>
<gene>
    <name evidence="2" type="ORF">L227DRAFT_504941</name>
</gene>
<dbReference type="AlphaFoldDB" id="A0A5C2S515"/>
<sequence length="510" mass="56115">MPEPPPLAATQPSPGTSSTSGSHLNLSLSQPTAILTTANDLLVQPFRIVNKLVCTGPDGCKSSMVAAGCTQQWCKRCCLRQLTPCGFRAHDQARMALRTGGAQGDVDPFQLTQPRPVIPPTPLPLAAIASAATSATTDGQSPSGDAAVPTPRSFKIPMPTSLQQDWDTRQAAWMSKVRAEEKRRKNLLLLEHTVHVHVWAKNGVSAVVHTIQEIEEWPTFSLATQADLLGEYALEPQHYVWRYNMPSRTWRREKASTAIKVSKDETILFRLDGITNCFGMDEIIGTLTNDQAQPTICSTAPHVPAGSSSKKRPRDETTTGVPPPSATIQRLSLAHRILPAVLSPPLLSPLMGQWSPGFGMLRSPTSPCSPPPPSPTPSSASSTDSAQMFDLADNSLLGLDMMVPSYDFQQFTSPSMTTPAWPEGIYARDMAKAFDMIGEHRNKKVTMQRFETVFQGTPFKSATFYAQRDAWRKSTEAERMWVMEQPRSEKGLWVSCRAELSGWKNRPRHR</sequence>